<evidence type="ECO:0000313" key="2">
    <source>
        <dbReference type="Proteomes" id="UP000076715"/>
    </source>
</evidence>
<reference evidence="1 2" key="1">
    <citation type="submission" date="2016-01" db="EMBL/GenBank/DDBJ databases">
        <title>The draft genome sequence of Aquimarina sp. RZW4-3-2.</title>
        <authorList>
            <person name="Wang Y."/>
        </authorList>
    </citation>
    <scope>NUCLEOTIDE SEQUENCE [LARGE SCALE GENOMIC DNA]</scope>
    <source>
        <strain evidence="1 2">RZW4-3-2</strain>
    </source>
</reference>
<evidence type="ECO:0008006" key="3">
    <source>
        <dbReference type="Google" id="ProtNLM"/>
    </source>
</evidence>
<accession>A0A163A8G2</accession>
<gene>
    <name evidence="1" type="ORF">AWE51_05140</name>
</gene>
<dbReference type="EMBL" id="LQRT01000013">
    <property type="protein sequence ID" value="KZS40342.1"/>
    <property type="molecule type" value="Genomic_DNA"/>
</dbReference>
<dbReference type="OrthoDB" id="1144359at2"/>
<name>A0A163A8G2_9FLAO</name>
<comment type="caution">
    <text evidence="1">The sequence shown here is derived from an EMBL/GenBank/DDBJ whole genome shotgun (WGS) entry which is preliminary data.</text>
</comment>
<dbReference type="RefSeq" id="WP_066313822.1">
    <property type="nucleotide sequence ID" value="NZ_CANLSS010000018.1"/>
</dbReference>
<dbReference type="AlphaFoldDB" id="A0A163A8G2"/>
<dbReference type="STRING" id="1642818.AWE51_05140"/>
<proteinExistence type="predicted"/>
<sequence>MKLENDKLIEKHDLNLGVYYFFENYFIAEIKEGEIITLKKLDDLIPLILKHYGNGKPFSYISNRVNSHSISPVDYLDCPLNSMKNFSGYGVVTYNKISEKSVHVEKHFARKPFYQFNTLEDAINWSKNIL</sequence>
<dbReference type="Proteomes" id="UP000076715">
    <property type="component" value="Unassembled WGS sequence"/>
</dbReference>
<protein>
    <recommendedName>
        <fullName evidence="3">STAS/SEC14 domain-containing protein</fullName>
    </recommendedName>
</protein>
<evidence type="ECO:0000313" key="1">
    <source>
        <dbReference type="EMBL" id="KZS40342.1"/>
    </source>
</evidence>
<keyword evidence="2" id="KW-1185">Reference proteome</keyword>
<organism evidence="1 2">
    <name type="scientific">Aquimarina aggregata</name>
    <dbReference type="NCBI Taxonomy" id="1642818"/>
    <lineage>
        <taxon>Bacteria</taxon>
        <taxon>Pseudomonadati</taxon>
        <taxon>Bacteroidota</taxon>
        <taxon>Flavobacteriia</taxon>
        <taxon>Flavobacteriales</taxon>
        <taxon>Flavobacteriaceae</taxon>
        <taxon>Aquimarina</taxon>
    </lineage>
</organism>